<evidence type="ECO:0000313" key="2">
    <source>
        <dbReference type="Proteomes" id="UP001519308"/>
    </source>
</evidence>
<dbReference type="EMBL" id="JAGGLL010000017">
    <property type="protein sequence ID" value="MBP2022493.1"/>
    <property type="molecule type" value="Genomic_DNA"/>
</dbReference>
<reference evidence="1 2" key="1">
    <citation type="submission" date="2021-03" db="EMBL/GenBank/DDBJ databases">
        <title>Genomic Encyclopedia of Type Strains, Phase IV (KMG-IV): sequencing the most valuable type-strain genomes for metagenomic binning, comparative biology and taxonomic classification.</title>
        <authorList>
            <person name="Goeker M."/>
        </authorList>
    </citation>
    <scope>NUCLEOTIDE SEQUENCE [LARGE SCALE GENOMIC DNA]</scope>
    <source>
        <strain evidence="1 2">DSM 28650</strain>
    </source>
</reference>
<keyword evidence="2" id="KW-1185">Reference proteome</keyword>
<dbReference type="Proteomes" id="UP001519308">
    <property type="component" value="Unassembled WGS sequence"/>
</dbReference>
<organism evidence="1 2">
    <name type="scientific">Clostridium punense</name>
    <dbReference type="NCBI Taxonomy" id="1054297"/>
    <lineage>
        <taxon>Bacteria</taxon>
        <taxon>Bacillati</taxon>
        <taxon>Bacillota</taxon>
        <taxon>Clostridia</taxon>
        <taxon>Eubacteriales</taxon>
        <taxon>Clostridiaceae</taxon>
        <taxon>Clostridium</taxon>
    </lineage>
</organism>
<proteinExistence type="predicted"/>
<protein>
    <recommendedName>
        <fullName evidence="3">Transposase IS4-like domain-containing protein</fullName>
    </recommendedName>
</protein>
<gene>
    <name evidence="1" type="ORF">J2Z44_002314</name>
</gene>
<accession>A0ABS4K3Y5</accession>
<evidence type="ECO:0008006" key="3">
    <source>
        <dbReference type="Google" id="ProtNLM"/>
    </source>
</evidence>
<sequence>MIAFTAYLSSIHIKFVSATRHDSVTDVYALKELVNLYAEIKFYSAAFDSAYDTNAFYLLCMHYGIRPIIDLNSRSSKLSSNSEFVKLNEHSIPHGLLYGHQLRNLGIISKEFRHKWLFPVQCNNCDKYPMKSNQTFYTQILDNPRYFTPILRGSKQ</sequence>
<comment type="caution">
    <text evidence="1">The sequence shown here is derived from an EMBL/GenBank/DDBJ whole genome shotgun (WGS) entry which is preliminary data.</text>
</comment>
<dbReference type="RefSeq" id="WP_021284894.1">
    <property type="nucleotide sequence ID" value="NZ_JAGGLL010000017.1"/>
</dbReference>
<evidence type="ECO:0000313" key="1">
    <source>
        <dbReference type="EMBL" id="MBP2022493.1"/>
    </source>
</evidence>
<name>A0ABS4K3Y5_9CLOT</name>